<dbReference type="AlphaFoldDB" id="A0AAV7IGF7"/>
<dbReference type="GO" id="GO:0005085">
    <property type="term" value="F:guanyl-nucleotide exchange factor activity"/>
    <property type="evidence" value="ECO:0007669"/>
    <property type="project" value="InterPro"/>
</dbReference>
<dbReference type="SMART" id="SM00515">
    <property type="entry name" value="eIF5C"/>
    <property type="match status" value="1"/>
</dbReference>
<dbReference type="PANTHER" id="PTHR45887">
    <property type="entry name" value="TRANSLATION INITIATION FACTOR EIF-2B SUBUNIT EPSILON"/>
    <property type="match status" value="1"/>
</dbReference>
<evidence type="ECO:0000256" key="3">
    <source>
        <dbReference type="ARBA" id="ARBA00022490"/>
    </source>
</evidence>
<dbReference type="InterPro" id="IPR056764">
    <property type="entry name" value="LbH_EIF2B3/5"/>
</dbReference>
<evidence type="ECO:0000256" key="4">
    <source>
        <dbReference type="ARBA" id="ARBA00044144"/>
    </source>
</evidence>
<gene>
    <name evidence="9" type="ORF">KQX54_020665</name>
</gene>
<sequence>MSIKRSNVKKILDNQQSVQAVVLADDFSTSLLTPLQHIFPSILTPVANINLLDYIVLSLLRSEINEIFIYCSNHIDLLKSYISTKRYDDITVSLILSDGCRSLGDALRDIDTKGWIRGDFVLIRGDAFINTNLSTLMSKHKAKKDKDKGIAMSVVFRDIGSSRHTNLTSNTCFCVVNKLTDQLIFYKPSNLESHQKKLQFELSWFLDHEQIEINTGFVDTHVYMCSQTVLSLFSDNFDFQTMEDFVKGVLLNEEILDSRIYRLLVEAGDYALPISSWPAYHTLTRDILQRQSYPLTPDMLAPFNDIVYSSKSTYKYKNSGLARGCILKNDSIVGSNSQPGNNTLVSRSTIGNNCKIGDNVVIDNSYILDNVIITDNCTIKNSFLFSNCNLTPKTLVDTCIISEGVKVPENNYSKCVLEGDKGKVKLVEMTDYLEEDKFVFFKKFTDSDDQDNDNDDVDDDDSSVLEETSSKRSGQSPDDIPDDTHIFLTEVIDSLLRAYQDKLNCENIILEINSSRYAYNVGIREVTYNVIKGILLLPMHYLGEEKIPVNNANYQKTLRAVINYFTPIILNYVKTDDAQEDCLGAIEEIAGSNEFVMNFAQHLVHLLYDKDVLSEDKIIEWFNADDTDDGFYSEKIRKVLQPFIKWLNEAEEDSSDED</sequence>
<dbReference type="PROSITE" id="PS51363">
    <property type="entry name" value="W2"/>
    <property type="match status" value="1"/>
</dbReference>
<dbReference type="Pfam" id="PF02020">
    <property type="entry name" value="W2"/>
    <property type="match status" value="1"/>
</dbReference>
<evidence type="ECO:0000256" key="1">
    <source>
        <dbReference type="ARBA" id="ARBA00004514"/>
    </source>
</evidence>
<feature type="domain" description="W2" evidence="8">
    <location>
        <begin position="481"/>
        <end position="657"/>
    </location>
</feature>
<feature type="region of interest" description="Disordered" evidence="7">
    <location>
        <begin position="449"/>
        <end position="482"/>
    </location>
</feature>
<proteinExistence type="inferred from homology"/>
<dbReference type="Gene3D" id="3.90.550.10">
    <property type="entry name" value="Spore Coat Polysaccharide Biosynthesis Protein SpsA, Chain A"/>
    <property type="match status" value="1"/>
</dbReference>
<evidence type="ECO:0000259" key="8">
    <source>
        <dbReference type="PROSITE" id="PS51363"/>
    </source>
</evidence>
<dbReference type="SUPFAM" id="SSF48371">
    <property type="entry name" value="ARM repeat"/>
    <property type="match status" value="1"/>
</dbReference>
<dbReference type="InterPro" id="IPR016024">
    <property type="entry name" value="ARM-type_fold"/>
</dbReference>
<evidence type="ECO:0000256" key="2">
    <source>
        <dbReference type="ARBA" id="ARBA00007878"/>
    </source>
</evidence>
<comment type="subcellular location">
    <subcellularLocation>
        <location evidence="1">Cytoplasm</location>
        <location evidence="1">Cytosol</location>
    </subcellularLocation>
</comment>
<keyword evidence="3" id="KW-0963">Cytoplasm</keyword>
<accession>A0AAV7IGF7</accession>
<evidence type="ECO:0000313" key="9">
    <source>
        <dbReference type="EMBL" id="KAH0550738.1"/>
    </source>
</evidence>
<organism evidence="9 10">
    <name type="scientific">Cotesia glomerata</name>
    <name type="common">Lepidopteran parasitic wasp</name>
    <name type="synonym">Apanteles glomeratus</name>
    <dbReference type="NCBI Taxonomy" id="32391"/>
    <lineage>
        <taxon>Eukaryota</taxon>
        <taxon>Metazoa</taxon>
        <taxon>Ecdysozoa</taxon>
        <taxon>Arthropoda</taxon>
        <taxon>Hexapoda</taxon>
        <taxon>Insecta</taxon>
        <taxon>Pterygota</taxon>
        <taxon>Neoptera</taxon>
        <taxon>Endopterygota</taxon>
        <taxon>Hymenoptera</taxon>
        <taxon>Apocrita</taxon>
        <taxon>Ichneumonoidea</taxon>
        <taxon>Braconidae</taxon>
        <taxon>Microgastrinae</taxon>
        <taxon>Cotesia</taxon>
    </lineage>
</organism>
<dbReference type="EMBL" id="JAHXZJ010001864">
    <property type="protein sequence ID" value="KAH0550738.1"/>
    <property type="molecule type" value="Genomic_DNA"/>
</dbReference>
<comment type="subunit">
    <text evidence="6">Component of the translation initiation factor 2B (eIF2B) complex which is a heterodecamer of two sets of five different subunits: alpha, beta, gamma, delta and epsilon. Subunits alpha, beta and delta comprise a regulatory subcomplex and subunits epsilon and gamma comprise a catalytic subcomplex. Within the complex, the hexameric regulatory complex resides at the center, with the two heterodimeric catalytic subcomplexes bound on opposite sides.</text>
</comment>
<dbReference type="InterPro" id="IPR003307">
    <property type="entry name" value="W2_domain"/>
</dbReference>
<name>A0AAV7IGF7_COTGL</name>
<dbReference type="Gene3D" id="2.160.10.10">
    <property type="entry name" value="Hexapeptide repeat proteins"/>
    <property type="match status" value="1"/>
</dbReference>
<feature type="compositionally biased region" description="Polar residues" evidence="7">
    <location>
        <begin position="465"/>
        <end position="476"/>
    </location>
</feature>
<dbReference type="Gene3D" id="1.25.40.180">
    <property type="match status" value="1"/>
</dbReference>
<protein>
    <recommendedName>
        <fullName evidence="4">Translation initiation factor eIF2B subunit epsilon</fullName>
    </recommendedName>
    <alternativeName>
        <fullName evidence="5">eIF2B GDP-GTP exchange factor subunit epsilon</fullName>
    </alternativeName>
</protein>
<comment type="similarity">
    <text evidence="2">Belongs to the eIF-2B gamma/epsilon subunits family.</text>
</comment>
<dbReference type="PANTHER" id="PTHR45887:SF1">
    <property type="entry name" value="TRANSLATION INITIATION FACTOR EIF-2B SUBUNIT EPSILON"/>
    <property type="match status" value="1"/>
</dbReference>
<dbReference type="Proteomes" id="UP000826195">
    <property type="component" value="Unassembled WGS sequence"/>
</dbReference>
<dbReference type="GO" id="GO:0005829">
    <property type="term" value="C:cytosol"/>
    <property type="evidence" value="ECO:0007669"/>
    <property type="project" value="UniProtKB-SubCell"/>
</dbReference>
<evidence type="ECO:0000256" key="7">
    <source>
        <dbReference type="SAM" id="MobiDB-lite"/>
    </source>
</evidence>
<dbReference type="SUPFAM" id="SSF53448">
    <property type="entry name" value="Nucleotide-diphospho-sugar transferases"/>
    <property type="match status" value="1"/>
</dbReference>
<comment type="caution">
    <text evidence="9">The sequence shown here is derived from an EMBL/GenBank/DDBJ whole genome shotgun (WGS) entry which is preliminary data.</text>
</comment>
<evidence type="ECO:0000256" key="6">
    <source>
        <dbReference type="ARBA" id="ARBA00046432"/>
    </source>
</evidence>
<evidence type="ECO:0000313" key="10">
    <source>
        <dbReference type="Proteomes" id="UP000826195"/>
    </source>
</evidence>
<dbReference type="FunFam" id="1.25.40.180:FF:000022">
    <property type="entry name" value="Translation initiation factor eIF-2B epsilon subunit"/>
    <property type="match status" value="1"/>
</dbReference>
<dbReference type="InterPro" id="IPR051956">
    <property type="entry name" value="eIF2B_epsilon"/>
</dbReference>
<dbReference type="CDD" id="cd11558">
    <property type="entry name" value="W2_eIF2B_epsilon"/>
    <property type="match status" value="1"/>
</dbReference>
<dbReference type="GO" id="GO:0003743">
    <property type="term" value="F:translation initiation factor activity"/>
    <property type="evidence" value="ECO:0007669"/>
    <property type="project" value="TreeGrafter"/>
</dbReference>
<dbReference type="GO" id="GO:0005851">
    <property type="term" value="C:eukaryotic translation initiation factor 2B complex"/>
    <property type="evidence" value="ECO:0007669"/>
    <property type="project" value="TreeGrafter"/>
</dbReference>
<feature type="compositionally biased region" description="Acidic residues" evidence="7">
    <location>
        <begin position="449"/>
        <end position="464"/>
    </location>
</feature>
<reference evidence="9 10" key="1">
    <citation type="journal article" date="2021" name="J. Hered.">
        <title>A chromosome-level genome assembly of the parasitoid wasp, Cotesia glomerata (Hymenoptera: Braconidae).</title>
        <authorList>
            <person name="Pinto B.J."/>
            <person name="Weis J.J."/>
            <person name="Gamble T."/>
            <person name="Ode P.J."/>
            <person name="Paul R."/>
            <person name="Zaspel J.M."/>
        </authorList>
    </citation>
    <scope>NUCLEOTIDE SEQUENCE [LARGE SCALE GENOMIC DNA]</scope>
    <source>
        <strain evidence="9">CgM1</strain>
    </source>
</reference>
<dbReference type="GO" id="GO:0031369">
    <property type="term" value="F:translation initiation factor binding"/>
    <property type="evidence" value="ECO:0007669"/>
    <property type="project" value="InterPro"/>
</dbReference>
<dbReference type="Pfam" id="PF25084">
    <property type="entry name" value="LbH_EIF2B"/>
    <property type="match status" value="1"/>
</dbReference>
<dbReference type="InterPro" id="IPR029044">
    <property type="entry name" value="Nucleotide-diphossugar_trans"/>
</dbReference>
<keyword evidence="10" id="KW-1185">Reference proteome</keyword>
<evidence type="ECO:0000256" key="5">
    <source>
        <dbReference type="ARBA" id="ARBA00044345"/>
    </source>
</evidence>
<dbReference type="InterPro" id="IPR044123">
    <property type="entry name" value="W2_eIF2B_epsilon"/>
</dbReference>